<feature type="transmembrane region" description="Helical" evidence="1">
    <location>
        <begin position="20"/>
        <end position="43"/>
    </location>
</feature>
<organism evidence="2 3">
    <name type="scientific">Pseudobutyrivibrio ruminis</name>
    <dbReference type="NCBI Taxonomy" id="46206"/>
    <lineage>
        <taxon>Bacteria</taxon>
        <taxon>Bacillati</taxon>
        <taxon>Bacillota</taxon>
        <taxon>Clostridia</taxon>
        <taxon>Lachnospirales</taxon>
        <taxon>Lachnospiraceae</taxon>
        <taxon>Pseudobutyrivibrio</taxon>
    </lineage>
</organism>
<evidence type="ECO:0000313" key="2">
    <source>
        <dbReference type="EMBL" id="MBE5919438.1"/>
    </source>
</evidence>
<dbReference type="Proteomes" id="UP000766246">
    <property type="component" value="Unassembled WGS sequence"/>
</dbReference>
<reference evidence="2" key="1">
    <citation type="submission" date="2019-04" db="EMBL/GenBank/DDBJ databases">
        <title>Evolution of Biomass-Degrading Anaerobic Consortia Revealed by Metagenomics.</title>
        <authorList>
            <person name="Peng X."/>
        </authorList>
    </citation>
    <scope>NUCLEOTIDE SEQUENCE</scope>
    <source>
        <strain evidence="2">SIG311</strain>
    </source>
</reference>
<sequence length="217" mass="24980">MEIFNPDSEVMEFLGKVADYIVINLLCLLCSIPIFTIGAAFTAKYYVSMKIVRGEEPSATKAYFKSFRENFKQITGVWLLFLIVYAILAFDWYNVLYGMAMGMPFILKAALGVLTFLVWSITYCMFPFMARYDVESRELVKASAVMAMLNFPRMVLIFIVTFLPYIICAWYIQWGLLIWILATTVSLYYISKEFNKQLEMITKKGEEVNESGNTQAS</sequence>
<feature type="transmembrane region" description="Helical" evidence="1">
    <location>
        <begin position="105"/>
        <end position="130"/>
    </location>
</feature>
<feature type="transmembrane region" description="Helical" evidence="1">
    <location>
        <begin position="142"/>
        <end position="165"/>
    </location>
</feature>
<name>A0A927UAS0_9FIRM</name>
<accession>A0A927UAS0</accession>
<dbReference type="AlphaFoldDB" id="A0A927UAS0"/>
<protein>
    <submittedName>
        <fullName evidence="2">DUF624 domain-containing protein</fullName>
    </submittedName>
</protein>
<dbReference type="EMBL" id="SVER01000013">
    <property type="protein sequence ID" value="MBE5919438.1"/>
    <property type="molecule type" value="Genomic_DNA"/>
</dbReference>
<feature type="transmembrane region" description="Helical" evidence="1">
    <location>
        <begin position="171"/>
        <end position="190"/>
    </location>
</feature>
<gene>
    <name evidence="2" type="ORF">E7272_06280</name>
</gene>
<feature type="transmembrane region" description="Helical" evidence="1">
    <location>
        <begin position="74"/>
        <end position="93"/>
    </location>
</feature>
<keyword evidence="1" id="KW-0812">Transmembrane</keyword>
<evidence type="ECO:0000313" key="3">
    <source>
        <dbReference type="Proteomes" id="UP000766246"/>
    </source>
</evidence>
<evidence type="ECO:0000256" key="1">
    <source>
        <dbReference type="SAM" id="Phobius"/>
    </source>
</evidence>
<comment type="caution">
    <text evidence="2">The sequence shown here is derived from an EMBL/GenBank/DDBJ whole genome shotgun (WGS) entry which is preliminary data.</text>
</comment>
<keyword evidence="1" id="KW-0472">Membrane</keyword>
<proteinExistence type="predicted"/>
<dbReference type="InterPro" id="IPR006938">
    <property type="entry name" value="DUF624"/>
</dbReference>
<dbReference type="Pfam" id="PF04854">
    <property type="entry name" value="DUF624"/>
    <property type="match status" value="1"/>
</dbReference>
<keyword evidence="1" id="KW-1133">Transmembrane helix</keyword>